<gene>
    <name evidence="4" type="ORF">PAECIP111802_00020</name>
</gene>
<sequence>MTKKRPNIVYIMSDDHGYQAMSCYGSRINETPNLDRIANDGIRLNNCFCTNSICAPSRAVILSGKYSHHNGVKTLADRFDGRQQTFPKLLQASGYQTALIGKWHLGHGGDNDPTGFNYWNVVPGQGRYYNPEFIEMGEKRTVDGYVTTVTTDLCLNWLEERDQDKPFLLMCHYKAPHGPWQPDEKHAQLYDDLEIPEPVTFYDDYRNRGRAAGAALMRIDQDLPRNVPKYAAPEGLTATQAKKWSYQHFIKDYLRCVASIDENVGRLLDYLDAEGLTEDTIVVYTSDQGFYLGDHGWYDKRFMYEESLRMPFIMRYPREIAAGSDTDAFALNVDFAPTFLDYAGVDIPSDMQGSSIRQVVQRHVPDNWQTTVYYRYWMHMDKPHAVTSHYGVRTEKHKLIYYYGEALGCKGANDIPTPKEWELFDLEKDPNELNNVYARPEYAAVVNSLKAELSRLREQVKDYE</sequence>
<evidence type="ECO:0000256" key="1">
    <source>
        <dbReference type="ARBA" id="ARBA00022729"/>
    </source>
</evidence>
<name>A0ABM8V9N5_9BACL</name>
<dbReference type="Pfam" id="PF00884">
    <property type="entry name" value="Sulfatase"/>
    <property type="match status" value="1"/>
</dbReference>
<reference evidence="4 5" key="1">
    <citation type="submission" date="2021-06" db="EMBL/GenBank/DDBJ databases">
        <authorList>
            <person name="Criscuolo A."/>
        </authorList>
    </citation>
    <scope>NUCLEOTIDE SEQUENCE [LARGE SCALE GENOMIC DNA]</scope>
    <source>
        <strain evidence="5">CIP 111802</strain>
    </source>
</reference>
<protein>
    <submittedName>
        <fullName evidence="4">N-acetylglucosamine-6-O-sulfatase</fullName>
        <ecNumber evidence="4">3.1.6.-</ecNumber>
    </submittedName>
</protein>
<dbReference type="InterPro" id="IPR000917">
    <property type="entry name" value="Sulfatase_N"/>
</dbReference>
<dbReference type="Proteomes" id="UP000730618">
    <property type="component" value="Unassembled WGS sequence"/>
</dbReference>
<feature type="domain" description="Sulfatase N-terminal" evidence="3">
    <location>
        <begin position="6"/>
        <end position="345"/>
    </location>
</feature>
<dbReference type="PANTHER" id="PTHR43108:SF6">
    <property type="entry name" value="N-SULPHOGLUCOSAMINE SULPHOHYDROLASE"/>
    <property type="match status" value="1"/>
</dbReference>
<keyword evidence="2" id="KW-0325">Glycoprotein</keyword>
<dbReference type="InterPro" id="IPR024607">
    <property type="entry name" value="Sulfatase_CS"/>
</dbReference>
<organism evidence="4 5">
    <name type="scientific">Paenibacillus allorhizosphaerae</name>
    <dbReference type="NCBI Taxonomy" id="2849866"/>
    <lineage>
        <taxon>Bacteria</taxon>
        <taxon>Bacillati</taxon>
        <taxon>Bacillota</taxon>
        <taxon>Bacilli</taxon>
        <taxon>Bacillales</taxon>
        <taxon>Paenibacillaceae</taxon>
        <taxon>Paenibacillus</taxon>
    </lineage>
</organism>
<dbReference type="GO" id="GO:0016787">
    <property type="term" value="F:hydrolase activity"/>
    <property type="evidence" value="ECO:0007669"/>
    <property type="project" value="UniProtKB-KW"/>
</dbReference>
<dbReference type="PANTHER" id="PTHR43108">
    <property type="entry name" value="N-ACETYLGLUCOSAMINE-6-SULFATASE FAMILY MEMBER"/>
    <property type="match status" value="1"/>
</dbReference>
<comment type="caution">
    <text evidence="4">The sequence shown here is derived from an EMBL/GenBank/DDBJ whole genome shotgun (WGS) entry which is preliminary data.</text>
</comment>
<dbReference type="CDD" id="cd16031">
    <property type="entry name" value="G6S_like"/>
    <property type="match status" value="1"/>
</dbReference>
<keyword evidence="4" id="KW-0378">Hydrolase</keyword>
<dbReference type="RefSeq" id="WP_218096425.1">
    <property type="nucleotide sequence ID" value="NZ_CAJVCE010000001.1"/>
</dbReference>
<dbReference type="EC" id="3.1.6.-" evidence="4"/>
<evidence type="ECO:0000313" key="4">
    <source>
        <dbReference type="EMBL" id="CAG7613858.1"/>
    </source>
</evidence>
<evidence type="ECO:0000313" key="5">
    <source>
        <dbReference type="Proteomes" id="UP000730618"/>
    </source>
</evidence>
<proteinExistence type="predicted"/>
<evidence type="ECO:0000256" key="2">
    <source>
        <dbReference type="ARBA" id="ARBA00023180"/>
    </source>
</evidence>
<dbReference type="PROSITE" id="PS00149">
    <property type="entry name" value="SULFATASE_2"/>
    <property type="match status" value="1"/>
</dbReference>
<accession>A0ABM8V9N5</accession>
<keyword evidence="1" id="KW-0732">Signal</keyword>
<keyword evidence="5" id="KW-1185">Reference proteome</keyword>
<evidence type="ECO:0000259" key="3">
    <source>
        <dbReference type="Pfam" id="PF00884"/>
    </source>
</evidence>
<dbReference type="EMBL" id="CAJVCE010000001">
    <property type="protein sequence ID" value="CAG7613858.1"/>
    <property type="molecule type" value="Genomic_DNA"/>
</dbReference>